<dbReference type="Pfam" id="PF14352">
    <property type="entry name" value="DUF4402"/>
    <property type="match status" value="1"/>
</dbReference>
<sequence>MIRKILFGVAALTMVGTSGAALAQASATQSTTGTTRILQAITLTKTSDLAFGSIVKAATAGTNTITIDQTTGARAITGAGGGALATSTSGRAAFTVAGEGGQTFSITAPNFSMTRTGGSETLAVTTAAAATGTIGGTIGTAGNVTIGVGGAITVANTTVSGNYTGTFNVTVAYN</sequence>
<evidence type="ECO:0000313" key="2">
    <source>
        <dbReference type="EMBL" id="MFC3713643.1"/>
    </source>
</evidence>
<proteinExistence type="predicted"/>
<keyword evidence="3" id="KW-1185">Reference proteome</keyword>
<reference evidence="3" key="1">
    <citation type="journal article" date="2019" name="Int. J. Syst. Evol. Microbiol.">
        <title>The Global Catalogue of Microorganisms (GCM) 10K type strain sequencing project: providing services to taxonomists for standard genome sequencing and annotation.</title>
        <authorList>
            <consortium name="The Broad Institute Genomics Platform"/>
            <consortium name="The Broad Institute Genome Sequencing Center for Infectious Disease"/>
            <person name="Wu L."/>
            <person name="Ma J."/>
        </authorList>
    </citation>
    <scope>NUCLEOTIDE SEQUENCE [LARGE SCALE GENOMIC DNA]</scope>
    <source>
        <strain evidence="3">KCTC 42644</strain>
    </source>
</reference>
<evidence type="ECO:0000313" key="3">
    <source>
        <dbReference type="Proteomes" id="UP001595615"/>
    </source>
</evidence>
<feature type="chain" id="PRO_5045141118" evidence="1">
    <location>
        <begin position="24"/>
        <end position="174"/>
    </location>
</feature>
<name>A0ABV7XD46_9SPHN</name>
<organism evidence="2 3">
    <name type="scientific">Sphingoaurantiacus capsulatus</name>
    <dbReference type="NCBI Taxonomy" id="1771310"/>
    <lineage>
        <taxon>Bacteria</taxon>
        <taxon>Pseudomonadati</taxon>
        <taxon>Pseudomonadota</taxon>
        <taxon>Alphaproteobacteria</taxon>
        <taxon>Sphingomonadales</taxon>
        <taxon>Sphingosinicellaceae</taxon>
        <taxon>Sphingoaurantiacus</taxon>
    </lineage>
</organism>
<accession>A0ABV7XD46</accession>
<gene>
    <name evidence="2" type="ORF">ACFOMD_13765</name>
</gene>
<protein>
    <submittedName>
        <fullName evidence="2">DUF4402 domain-containing protein</fullName>
    </submittedName>
</protein>
<evidence type="ECO:0000256" key="1">
    <source>
        <dbReference type="SAM" id="SignalP"/>
    </source>
</evidence>
<dbReference type="InterPro" id="IPR025514">
    <property type="entry name" value="DUF4402"/>
</dbReference>
<comment type="caution">
    <text evidence="2">The sequence shown here is derived from an EMBL/GenBank/DDBJ whole genome shotgun (WGS) entry which is preliminary data.</text>
</comment>
<keyword evidence="1" id="KW-0732">Signal</keyword>
<dbReference type="RefSeq" id="WP_380862339.1">
    <property type="nucleotide sequence ID" value="NZ_JBHRXV010000011.1"/>
</dbReference>
<dbReference type="Proteomes" id="UP001595615">
    <property type="component" value="Unassembled WGS sequence"/>
</dbReference>
<feature type="signal peptide" evidence="1">
    <location>
        <begin position="1"/>
        <end position="23"/>
    </location>
</feature>
<dbReference type="EMBL" id="JBHRXV010000011">
    <property type="protein sequence ID" value="MFC3713643.1"/>
    <property type="molecule type" value="Genomic_DNA"/>
</dbReference>